<name>A0AAW2G181_9HYME</name>
<proteinExistence type="predicted"/>
<dbReference type="Proteomes" id="UP001430953">
    <property type="component" value="Unassembled WGS sequence"/>
</dbReference>
<dbReference type="AlphaFoldDB" id="A0AAW2G181"/>
<evidence type="ECO:0000313" key="2">
    <source>
        <dbReference type="Proteomes" id="UP001430953"/>
    </source>
</evidence>
<accession>A0AAW2G181</accession>
<comment type="caution">
    <text evidence="1">The sequence shown here is derived from an EMBL/GenBank/DDBJ whole genome shotgun (WGS) entry which is preliminary data.</text>
</comment>
<organism evidence="1 2">
    <name type="scientific">Cardiocondyla obscurior</name>
    <dbReference type="NCBI Taxonomy" id="286306"/>
    <lineage>
        <taxon>Eukaryota</taxon>
        <taxon>Metazoa</taxon>
        <taxon>Ecdysozoa</taxon>
        <taxon>Arthropoda</taxon>
        <taxon>Hexapoda</taxon>
        <taxon>Insecta</taxon>
        <taxon>Pterygota</taxon>
        <taxon>Neoptera</taxon>
        <taxon>Endopterygota</taxon>
        <taxon>Hymenoptera</taxon>
        <taxon>Apocrita</taxon>
        <taxon>Aculeata</taxon>
        <taxon>Formicoidea</taxon>
        <taxon>Formicidae</taxon>
        <taxon>Myrmicinae</taxon>
        <taxon>Cardiocondyla</taxon>
    </lineage>
</organism>
<gene>
    <name evidence="1" type="ORF">PUN28_007955</name>
</gene>
<reference evidence="1 2" key="1">
    <citation type="submission" date="2023-03" db="EMBL/GenBank/DDBJ databases">
        <title>High recombination rates correlate with genetic variation in Cardiocondyla obscurior ants.</title>
        <authorList>
            <person name="Errbii M."/>
        </authorList>
    </citation>
    <scope>NUCLEOTIDE SEQUENCE [LARGE SCALE GENOMIC DNA]</scope>
    <source>
        <strain evidence="1">Alpha-2009</strain>
        <tissue evidence="1">Whole body</tissue>
    </source>
</reference>
<dbReference type="EMBL" id="JADYXP020000007">
    <property type="protein sequence ID" value="KAL0119877.1"/>
    <property type="molecule type" value="Genomic_DNA"/>
</dbReference>
<sequence>MCLLACLFHSHKHITSELLFNLNSSLCQERPTRTSFFPQFLGSSKNSIKSRRSDVRCINAQCRVAPPSFLHCDRHIKAYTQCAVLPRNGNKTSN</sequence>
<protein>
    <submittedName>
        <fullName evidence="1">Uncharacterized protein</fullName>
    </submittedName>
</protein>
<keyword evidence="2" id="KW-1185">Reference proteome</keyword>
<evidence type="ECO:0000313" key="1">
    <source>
        <dbReference type="EMBL" id="KAL0119877.1"/>
    </source>
</evidence>